<dbReference type="PANTHER" id="PTHR40074">
    <property type="entry name" value="O-ACETYLTRANSFERASE WECH"/>
    <property type="match status" value="1"/>
</dbReference>
<evidence type="ECO:0000256" key="4">
    <source>
        <dbReference type="ARBA" id="ARBA00022692"/>
    </source>
</evidence>
<protein>
    <submittedName>
        <fullName evidence="7">Acyltransferase</fullName>
    </submittedName>
</protein>
<sequence length="379" mass="43252">MEQKMKVNIGWVDLLRIIACLLVILSHCCDPFVAQFDADRVSFLSGAFTGSLVRPCVPLFAMMTGVLLLPVQTSMADFYRKRIGRIVIPLAFWSMMLPVLFFIYLNYINPASGNPSLLPGDHTLQASLQKLYTFIFNFNFDTIPLWYLYMLIGLYLIMPVISAWLNTAGRQDIRLFLYIWGITLVLPYIKMAAPLLGYKGNYGNMGLLGICDWNSYGTFYYFSGFIGYLVLAYYLVKYPLTWSRRRMLAICIPMFTAGYLITSLGFVLTQRYFPANYANLEIVWYFAGINVFMMTFPVFVLVQRMNIPASPVLSRLASLTFGIYLCHFVFVQIGYDIFGSMETLPVIVRLLAIAGFSILVSYLIARIMSASRITRRFVS</sequence>
<dbReference type="InterPro" id="IPR002656">
    <property type="entry name" value="Acyl_transf_3_dom"/>
</dbReference>
<dbReference type="Pfam" id="PF01757">
    <property type="entry name" value="Acyl_transf_3"/>
    <property type="match status" value="1"/>
</dbReference>
<evidence type="ECO:0000313" key="7">
    <source>
        <dbReference type="EMBL" id="NSL91187.1"/>
    </source>
</evidence>
<comment type="caution">
    <text evidence="7">The sequence shown here is derived from an EMBL/GenBank/DDBJ whole genome shotgun (WGS) entry which is preliminary data.</text>
</comment>
<keyword evidence="3" id="KW-1003">Cell membrane</keyword>
<keyword evidence="5" id="KW-1133">Transmembrane helix</keyword>
<keyword evidence="7" id="KW-0614">Plasmid</keyword>
<name>A0A3S1CTY1_9BACT</name>
<evidence type="ECO:0000256" key="2">
    <source>
        <dbReference type="ARBA" id="ARBA00007400"/>
    </source>
</evidence>
<dbReference type="GO" id="GO:0016413">
    <property type="term" value="F:O-acetyltransferase activity"/>
    <property type="evidence" value="ECO:0007669"/>
    <property type="project" value="TreeGrafter"/>
</dbReference>
<dbReference type="Proteomes" id="UP000281028">
    <property type="component" value="Unassembled WGS sequence"/>
</dbReference>
<evidence type="ECO:0000256" key="1">
    <source>
        <dbReference type="ARBA" id="ARBA00004651"/>
    </source>
</evidence>
<comment type="similarity">
    <text evidence="2">Belongs to the acyltransferase 3 family.</text>
</comment>
<accession>A0A3S1CTY1</accession>
<dbReference type="OrthoDB" id="9810469at2"/>
<keyword evidence="8" id="KW-1185">Reference proteome</keyword>
<evidence type="ECO:0000256" key="5">
    <source>
        <dbReference type="ARBA" id="ARBA00022989"/>
    </source>
</evidence>
<evidence type="ECO:0000256" key="3">
    <source>
        <dbReference type="ARBA" id="ARBA00022475"/>
    </source>
</evidence>
<evidence type="ECO:0000256" key="6">
    <source>
        <dbReference type="ARBA" id="ARBA00023136"/>
    </source>
</evidence>
<dbReference type="GO" id="GO:0009246">
    <property type="term" value="P:enterobacterial common antigen biosynthetic process"/>
    <property type="evidence" value="ECO:0007669"/>
    <property type="project" value="TreeGrafter"/>
</dbReference>
<keyword evidence="4" id="KW-0812">Transmembrane</keyword>
<dbReference type="EMBL" id="RIAR02000002">
    <property type="protein sequence ID" value="NSL91187.1"/>
    <property type="molecule type" value="Genomic_DNA"/>
</dbReference>
<dbReference type="GO" id="GO:0005886">
    <property type="term" value="C:plasma membrane"/>
    <property type="evidence" value="ECO:0007669"/>
    <property type="project" value="UniProtKB-SubCell"/>
</dbReference>
<gene>
    <name evidence="7" type="ORF">ECE50_030470</name>
</gene>
<dbReference type="PANTHER" id="PTHR40074:SF2">
    <property type="entry name" value="O-ACETYLTRANSFERASE WECH"/>
    <property type="match status" value="1"/>
</dbReference>
<comment type="subcellular location">
    <subcellularLocation>
        <location evidence="1">Cell membrane</location>
        <topology evidence="1">Multi-pass membrane protein</topology>
    </subcellularLocation>
</comment>
<proteinExistence type="inferred from homology"/>
<keyword evidence="7" id="KW-0012">Acyltransferase</keyword>
<keyword evidence="7" id="KW-0808">Transferase</keyword>
<keyword evidence="6" id="KW-0472">Membrane</keyword>
<evidence type="ECO:0000313" key="8">
    <source>
        <dbReference type="Proteomes" id="UP000281028"/>
    </source>
</evidence>
<geneLocation type="plasmid" evidence="7">
    <name>MgbsP1</name>
</geneLocation>
<organism evidence="7 8">
    <name type="scientific">Chitinophaga solisilvae</name>
    <dbReference type="NCBI Taxonomy" id="1233460"/>
    <lineage>
        <taxon>Bacteria</taxon>
        <taxon>Pseudomonadati</taxon>
        <taxon>Bacteroidota</taxon>
        <taxon>Chitinophagia</taxon>
        <taxon>Chitinophagales</taxon>
        <taxon>Chitinophagaceae</taxon>
        <taxon>Chitinophaga</taxon>
    </lineage>
</organism>
<reference evidence="7" key="1">
    <citation type="submission" date="2020-05" db="EMBL/GenBank/DDBJ databases">
        <title>Chitinophaga laudate sp. nov., isolated from a tropical peat swamp.</title>
        <authorList>
            <person name="Goh C.B.S."/>
            <person name="Lee M.S."/>
            <person name="Parimannan S."/>
            <person name="Pasbakhsh P."/>
            <person name="Yule C.M."/>
            <person name="Rajandas H."/>
            <person name="Loke S."/>
            <person name="Croft L."/>
            <person name="Tan J.B.L."/>
        </authorList>
    </citation>
    <scope>NUCLEOTIDE SEQUENCE</scope>
    <source>
        <strain evidence="7">Mgbs1</strain>
        <plasmid evidence="7">MgbsP1</plasmid>
    </source>
</reference>
<dbReference type="AlphaFoldDB" id="A0A3S1CTY1"/>